<name>A0A7S1KPF1_9EUKA</name>
<feature type="region of interest" description="Disordered" evidence="1">
    <location>
        <begin position="219"/>
        <end position="242"/>
    </location>
</feature>
<gene>
    <name evidence="2" type="ORF">PCOS0759_LOCUS3571</name>
</gene>
<feature type="compositionally biased region" description="Basic residues" evidence="1">
    <location>
        <begin position="368"/>
        <end position="378"/>
    </location>
</feature>
<dbReference type="Gene3D" id="3.40.30.10">
    <property type="entry name" value="Glutaredoxin"/>
    <property type="match status" value="1"/>
</dbReference>
<dbReference type="EMBL" id="HBGD01004330">
    <property type="protein sequence ID" value="CAD9080331.1"/>
    <property type="molecule type" value="Transcribed_RNA"/>
</dbReference>
<protein>
    <submittedName>
        <fullName evidence="2">Uncharacterized protein</fullName>
    </submittedName>
</protein>
<feature type="compositionally biased region" description="Polar residues" evidence="1">
    <location>
        <begin position="295"/>
        <end position="305"/>
    </location>
</feature>
<feature type="region of interest" description="Disordered" evidence="1">
    <location>
        <begin position="337"/>
        <end position="419"/>
    </location>
</feature>
<feature type="region of interest" description="Disordered" evidence="1">
    <location>
        <begin position="17"/>
        <end position="39"/>
    </location>
</feature>
<feature type="region of interest" description="Disordered" evidence="1">
    <location>
        <begin position="283"/>
        <end position="306"/>
    </location>
</feature>
<evidence type="ECO:0000256" key="1">
    <source>
        <dbReference type="SAM" id="MobiDB-lite"/>
    </source>
</evidence>
<proteinExistence type="predicted"/>
<feature type="compositionally biased region" description="Low complexity" evidence="1">
    <location>
        <begin position="283"/>
        <end position="294"/>
    </location>
</feature>
<dbReference type="AlphaFoldDB" id="A0A7S1KPF1"/>
<evidence type="ECO:0000313" key="2">
    <source>
        <dbReference type="EMBL" id="CAD9080331.1"/>
    </source>
</evidence>
<accession>A0A7S1KPF1</accession>
<organism evidence="2">
    <name type="scientific">Percolomonas cosmopolitus</name>
    <dbReference type="NCBI Taxonomy" id="63605"/>
    <lineage>
        <taxon>Eukaryota</taxon>
        <taxon>Discoba</taxon>
        <taxon>Heterolobosea</taxon>
        <taxon>Tetramitia</taxon>
        <taxon>Eutetramitia</taxon>
        <taxon>Percolomonadidae</taxon>
        <taxon>Percolomonas</taxon>
    </lineage>
</organism>
<reference evidence="2" key="1">
    <citation type="submission" date="2021-01" db="EMBL/GenBank/DDBJ databases">
        <authorList>
            <person name="Corre E."/>
            <person name="Pelletier E."/>
            <person name="Niang G."/>
            <person name="Scheremetjew M."/>
            <person name="Finn R."/>
            <person name="Kale V."/>
            <person name="Holt S."/>
            <person name="Cochrane G."/>
            <person name="Meng A."/>
            <person name="Brown T."/>
            <person name="Cohen L."/>
        </authorList>
    </citation>
    <scope>NUCLEOTIDE SEQUENCE</scope>
    <source>
        <strain evidence="2">WS</strain>
    </source>
</reference>
<sequence length="673" mass="75712">MGTSASIESHKFISFARPETTTSHSSRRHSWNHLSKTNPKRRLSLSSLKQVTNLIPSNSKHNSSGGSVSSYFLSEAYFQQLSDLLSKHDIYEKASRGESPVDPFDENYMREALKIERGALVEQLSQKGHKSFGQYSSSELIELCDAFFNKRYQRIVHNKLELANLLKIRMTNIEAYSNVNAWCDIDVVRFDNLELDTAEWIQKQIITKGLTSLGHWDDDRLEEKSVPPPDAYQSTKSSSRRRSSLISTASDFASTLKSTFTSTHINITDDTASVMSDISSLTNSSISTTRSTPSKLSTLSKQSHPSVLLKQKKRARISASSKKRTKKINLNKMLTTKAPHRPQTTSAARRGMKISSPAKGKYPIGKRAVSKPKVIHKGSKSEASRPETTPVTSKTRRAPTDSYSSSEESTVLKPKRRLSRKENAHITHYNANPPRRSSLTVVAKKVDGATHGARKRLSDAVKFDPLLMQMRRFQSTGNNFVSRTLSASFKRSSQKRSSTELSDTLPPLTLQLENLRSETLSIVFQEIGYYKPVLLFSVPFFSPYFRSCATKLNRLYESFSPQLGFAFVFTFGKEDHMLAAAQKEDVTHLEQRCQAVHSLMFQQLLEADLVFVDGVDNRFCHCDLVEFPFALYLVQNSNVMHVESSMIEGALGESVDFSSVETYLRAQGYGRDQ</sequence>